<dbReference type="Proteomes" id="UP000826725">
    <property type="component" value="Chromosome"/>
</dbReference>
<evidence type="ECO:0000313" key="4">
    <source>
        <dbReference type="Proteomes" id="UP000826725"/>
    </source>
</evidence>
<evidence type="ECO:0000313" key="3">
    <source>
        <dbReference type="EMBL" id="BCL60402.1"/>
    </source>
</evidence>
<evidence type="ECO:0000259" key="2">
    <source>
        <dbReference type="Pfam" id="PF26390"/>
    </source>
</evidence>
<keyword evidence="4" id="KW-1185">Reference proteome</keyword>
<evidence type="ECO:0000256" key="1">
    <source>
        <dbReference type="SAM" id="SignalP"/>
    </source>
</evidence>
<organism evidence="3 4">
    <name type="scientific">Desulfomarina profundi</name>
    <dbReference type="NCBI Taxonomy" id="2772557"/>
    <lineage>
        <taxon>Bacteria</taxon>
        <taxon>Pseudomonadati</taxon>
        <taxon>Thermodesulfobacteriota</taxon>
        <taxon>Desulfobulbia</taxon>
        <taxon>Desulfobulbales</taxon>
        <taxon>Desulfobulbaceae</taxon>
        <taxon>Desulfomarina</taxon>
    </lineage>
</organism>
<feature type="domain" description="Magnetosome protein MamS/MamX" evidence="2">
    <location>
        <begin position="47"/>
        <end position="128"/>
    </location>
</feature>
<name>A0A8D5FEY6_9BACT</name>
<dbReference type="KEGG" id="dbk:DGMP_10950"/>
<keyword evidence="1" id="KW-0732">Signal</keyword>
<proteinExistence type="predicted"/>
<dbReference type="AlphaFoldDB" id="A0A8D5FEY6"/>
<feature type="signal peptide" evidence="1">
    <location>
        <begin position="1"/>
        <end position="25"/>
    </location>
</feature>
<dbReference type="RefSeq" id="WP_228856529.1">
    <property type="nucleotide sequence ID" value="NZ_AP024086.1"/>
</dbReference>
<feature type="chain" id="PRO_5034563929" description="Magnetosome protein MamS/MamX domain-containing protein" evidence="1">
    <location>
        <begin position="26"/>
        <end position="157"/>
    </location>
</feature>
<protein>
    <recommendedName>
        <fullName evidence="2">Magnetosome protein MamS/MamX domain-containing protein</fullName>
    </recommendedName>
</protein>
<accession>A0A8D5FEY6</accession>
<sequence length="157" mass="17758">MKKFNTYTIITVFFLTALYPVFSLAAEKDGWENGSDYNSYYNAKERDTLKGILVKFKTVTPLSGMSPGTAFILREGDDNILVHLCPRSFADAKGTGLRKGVKTKVKGCWAFIDGKDVFIASKVKQGEHFEFKVRLTKDGTPFWTMSPEELEKERNPK</sequence>
<dbReference type="Pfam" id="PF26390">
    <property type="entry name" value="MamS_MamX"/>
    <property type="match status" value="1"/>
</dbReference>
<reference evidence="3" key="1">
    <citation type="submission" date="2020-09" db="EMBL/GenBank/DDBJ databases">
        <title>Desulfogranum mesoprofundum gen. nov., sp. nov., a novel mesophilic, sulfate-reducing chemolithoautotroph isolated from a deep-sea hydrothermal vent chimney in the Suiyo Seamount.</title>
        <authorList>
            <person name="Hashimoto Y."/>
            <person name="Nakagawa S."/>
        </authorList>
    </citation>
    <scope>NUCLEOTIDE SEQUENCE</scope>
    <source>
        <strain evidence="3">KT2</strain>
    </source>
</reference>
<gene>
    <name evidence="3" type="ORF">DGMP_10950</name>
</gene>
<dbReference type="InterPro" id="IPR058837">
    <property type="entry name" value="MamS_MamX_dom"/>
</dbReference>
<dbReference type="EMBL" id="AP024086">
    <property type="protein sequence ID" value="BCL60402.1"/>
    <property type="molecule type" value="Genomic_DNA"/>
</dbReference>